<feature type="domain" description="CN hydrolase" evidence="2">
    <location>
        <begin position="3"/>
        <end position="261"/>
    </location>
</feature>
<keyword evidence="4" id="KW-1185">Reference proteome</keyword>
<dbReference type="AlphaFoldDB" id="A0A6A6AMD7"/>
<dbReference type="InterPro" id="IPR045254">
    <property type="entry name" value="Nit1/2_C-N_Hydrolase"/>
</dbReference>
<protein>
    <submittedName>
        <fullName evidence="3">Nitrilase</fullName>
    </submittedName>
</protein>
<dbReference type="InterPro" id="IPR003010">
    <property type="entry name" value="C-N_Hydrolase"/>
</dbReference>
<dbReference type="OrthoDB" id="10250282at2759"/>
<accession>A0A6A6AMD7</accession>
<sequence>MSPIAAIGQTRSTASPARNLAQCQSLVKKASLAGASALFLPEACDYMAPDTATSLSLCQPVEKSEFVLGLQASAREYNIAINVGIHEPADGKKVKNTLLWIDEKGAITQRYQKLHLLEMDIKNGVTLKEENSVERGAKIVDPFPTAVGILGLQICFDMRFSEPALALRARGAQILTYPSAFTVPTGKAGHWEILLRARAIETQSYVIAAGQVGAHDDEGKRESYGHSMIIDPWGKVIAKMDGAESEGGNEEGEIAFAEIDIDYVEQIRQEITLKRRTDVYPDIK</sequence>
<dbReference type="Pfam" id="PF00795">
    <property type="entry name" value="CN_hydrolase"/>
    <property type="match status" value="1"/>
</dbReference>
<dbReference type="SUPFAM" id="SSF56317">
    <property type="entry name" value="Carbon-nitrogen hydrolase"/>
    <property type="match status" value="1"/>
</dbReference>
<proteinExistence type="predicted"/>
<evidence type="ECO:0000259" key="2">
    <source>
        <dbReference type="PROSITE" id="PS50263"/>
    </source>
</evidence>
<evidence type="ECO:0000256" key="1">
    <source>
        <dbReference type="ARBA" id="ARBA00022801"/>
    </source>
</evidence>
<organism evidence="3 4">
    <name type="scientific">Dothidotthia symphoricarpi CBS 119687</name>
    <dbReference type="NCBI Taxonomy" id="1392245"/>
    <lineage>
        <taxon>Eukaryota</taxon>
        <taxon>Fungi</taxon>
        <taxon>Dikarya</taxon>
        <taxon>Ascomycota</taxon>
        <taxon>Pezizomycotina</taxon>
        <taxon>Dothideomycetes</taxon>
        <taxon>Pleosporomycetidae</taxon>
        <taxon>Pleosporales</taxon>
        <taxon>Dothidotthiaceae</taxon>
        <taxon>Dothidotthia</taxon>
    </lineage>
</organism>
<dbReference type="InterPro" id="IPR036526">
    <property type="entry name" value="C-N_Hydrolase_sf"/>
</dbReference>
<evidence type="ECO:0000313" key="4">
    <source>
        <dbReference type="Proteomes" id="UP000799771"/>
    </source>
</evidence>
<dbReference type="EMBL" id="ML977502">
    <property type="protein sequence ID" value="KAF2131641.1"/>
    <property type="molecule type" value="Genomic_DNA"/>
</dbReference>
<dbReference type="RefSeq" id="XP_033526028.1">
    <property type="nucleotide sequence ID" value="XM_033667779.1"/>
</dbReference>
<dbReference type="CDD" id="cd07572">
    <property type="entry name" value="nit"/>
    <property type="match status" value="1"/>
</dbReference>
<gene>
    <name evidence="3" type="ORF">P153DRAFT_365215</name>
</gene>
<dbReference type="GO" id="GO:0016811">
    <property type="term" value="F:hydrolase activity, acting on carbon-nitrogen (but not peptide) bonds, in linear amides"/>
    <property type="evidence" value="ECO:0007669"/>
    <property type="project" value="InterPro"/>
</dbReference>
<dbReference type="PROSITE" id="PS50263">
    <property type="entry name" value="CN_HYDROLASE"/>
    <property type="match status" value="1"/>
</dbReference>
<dbReference type="PANTHER" id="PTHR23088:SF27">
    <property type="entry name" value="DEAMINATED GLUTATHIONE AMIDASE"/>
    <property type="match status" value="1"/>
</dbReference>
<dbReference type="PANTHER" id="PTHR23088">
    <property type="entry name" value="NITRILASE-RELATED"/>
    <property type="match status" value="1"/>
</dbReference>
<dbReference type="GeneID" id="54408211"/>
<dbReference type="Gene3D" id="3.60.110.10">
    <property type="entry name" value="Carbon-nitrogen hydrolase"/>
    <property type="match status" value="1"/>
</dbReference>
<evidence type="ECO:0000313" key="3">
    <source>
        <dbReference type="EMBL" id="KAF2131641.1"/>
    </source>
</evidence>
<name>A0A6A6AMD7_9PLEO</name>
<dbReference type="Proteomes" id="UP000799771">
    <property type="component" value="Unassembled WGS sequence"/>
</dbReference>
<reference evidence="3" key="1">
    <citation type="journal article" date="2020" name="Stud. Mycol.">
        <title>101 Dothideomycetes genomes: a test case for predicting lifestyles and emergence of pathogens.</title>
        <authorList>
            <person name="Haridas S."/>
            <person name="Albert R."/>
            <person name="Binder M."/>
            <person name="Bloem J."/>
            <person name="Labutti K."/>
            <person name="Salamov A."/>
            <person name="Andreopoulos B."/>
            <person name="Baker S."/>
            <person name="Barry K."/>
            <person name="Bills G."/>
            <person name="Bluhm B."/>
            <person name="Cannon C."/>
            <person name="Castanera R."/>
            <person name="Culley D."/>
            <person name="Daum C."/>
            <person name="Ezra D."/>
            <person name="Gonzalez J."/>
            <person name="Henrissat B."/>
            <person name="Kuo A."/>
            <person name="Liang C."/>
            <person name="Lipzen A."/>
            <person name="Lutzoni F."/>
            <person name="Magnuson J."/>
            <person name="Mondo S."/>
            <person name="Nolan M."/>
            <person name="Ohm R."/>
            <person name="Pangilinan J."/>
            <person name="Park H.-J."/>
            <person name="Ramirez L."/>
            <person name="Alfaro M."/>
            <person name="Sun H."/>
            <person name="Tritt A."/>
            <person name="Yoshinaga Y."/>
            <person name="Zwiers L.-H."/>
            <person name="Turgeon B."/>
            <person name="Goodwin S."/>
            <person name="Spatafora J."/>
            <person name="Crous P."/>
            <person name="Grigoriev I."/>
        </authorList>
    </citation>
    <scope>NUCLEOTIDE SEQUENCE</scope>
    <source>
        <strain evidence="3">CBS 119687</strain>
    </source>
</reference>
<keyword evidence="1" id="KW-0378">Hydrolase</keyword>